<proteinExistence type="predicted"/>
<evidence type="ECO:0000313" key="1">
    <source>
        <dbReference type="EMBL" id="GFU25742.1"/>
    </source>
</evidence>
<dbReference type="AlphaFoldDB" id="A0A8X6UEZ4"/>
<accession>A0A8X6UEZ4</accession>
<evidence type="ECO:0000313" key="2">
    <source>
        <dbReference type="Proteomes" id="UP000887013"/>
    </source>
</evidence>
<gene>
    <name evidence="1" type="primary">RF55_14628</name>
    <name evidence="1" type="ORF">NPIL_276071</name>
</gene>
<organism evidence="1 2">
    <name type="scientific">Nephila pilipes</name>
    <name type="common">Giant wood spider</name>
    <name type="synonym">Nephila maculata</name>
    <dbReference type="NCBI Taxonomy" id="299642"/>
    <lineage>
        <taxon>Eukaryota</taxon>
        <taxon>Metazoa</taxon>
        <taxon>Ecdysozoa</taxon>
        <taxon>Arthropoda</taxon>
        <taxon>Chelicerata</taxon>
        <taxon>Arachnida</taxon>
        <taxon>Araneae</taxon>
        <taxon>Araneomorphae</taxon>
        <taxon>Entelegynae</taxon>
        <taxon>Araneoidea</taxon>
        <taxon>Nephilidae</taxon>
        <taxon>Nephila</taxon>
    </lineage>
</organism>
<comment type="caution">
    <text evidence="1">The sequence shown here is derived from an EMBL/GenBank/DDBJ whole genome shotgun (WGS) entry which is preliminary data.</text>
</comment>
<reference evidence="1" key="1">
    <citation type="submission" date="2020-08" db="EMBL/GenBank/DDBJ databases">
        <title>Multicomponent nature underlies the extraordinary mechanical properties of spider dragline silk.</title>
        <authorList>
            <person name="Kono N."/>
            <person name="Nakamura H."/>
            <person name="Mori M."/>
            <person name="Yoshida Y."/>
            <person name="Ohtoshi R."/>
            <person name="Malay A.D."/>
            <person name="Moran D.A.P."/>
            <person name="Tomita M."/>
            <person name="Numata K."/>
            <person name="Arakawa K."/>
        </authorList>
    </citation>
    <scope>NUCLEOTIDE SEQUENCE</scope>
</reference>
<name>A0A8X6UEZ4_NEPPI</name>
<protein>
    <submittedName>
        <fullName evidence="1">Gag-pol polyprotein</fullName>
    </submittedName>
</protein>
<dbReference type="PANTHER" id="PTHR38681:SF1">
    <property type="entry name" value="RETROVIRUS-RELATED POL POLYPROTEIN FROM TRANSPOSON 412-LIKE PROTEIN"/>
    <property type="match status" value="1"/>
</dbReference>
<dbReference type="PANTHER" id="PTHR38681">
    <property type="entry name" value="RETROVIRUS-RELATED POL POLYPROTEIN FROM TRANSPOSON 412-LIKE PROTEIN-RELATED"/>
    <property type="match status" value="1"/>
</dbReference>
<keyword evidence="2" id="KW-1185">Reference proteome</keyword>
<dbReference type="Proteomes" id="UP000887013">
    <property type="component" value="Unassembled WGS sequence"/>
</dbReference>
<dbReference type="OrthoDB" id="6515561at2759"/>
<dbReference type="EMBL" id="BMAW01032491">
    <property type="protein sequence ID" value="GFU25742.1"/>
    <property type="molecule type" value="Genomic_DNA"/>
</dbReference>
<sequence>MQQLKPKPTVSQTKQAVFVHTDLRLLCIHVFVRRDSIRRPLQAPYDGPFLVLKRSDKLFKVNVNGKPSTISIDRMKPAFIPNTDSDISPVQQNYHSIQQQRQTFIKLVLAVLFNSDYFVSSR</sequence>